<accession>A0AAV9NCY2</accession>
<dbReference type="InterPro" id="IPR015500">
    <property type="entry name" value="Peptidase_S8_subtilisin-rel"/>
</dbReference>
<dbReference type="InterPro" id="IPR036852">
    <property type="entry name" value="Peptidase_S8/S53_dom_sf"/>
</dbReference>
<keyword evidence="6" id="KW-0865">Zymogen</keyword>
<dbReference type="GeneID" id="89969842"/>
<dbReference type="PANTHER" id="PTHR43806">
    <property type="entry name" value="PEPTIDASE S8"/>
    <property type="match status" value="1"/>
</dbReference>
<comment type="caution">
    <text evidence="12">The sequence shown here is derived from an EMBL/GenBank/DDBJ whole genome shotgun (WGS) entry which is preliminary data.</text>
</comment>
<feature type="domain" description="DUF7580" evidence="11">
    <location>
        <begin position="46"/>
        <end position="236"/>
    </location>
</feature>
<dbReference type="RefSeq" id="XP_064707503.1">
    <property type="nucleotide sequence ID" value="XM_064845245.1"/>
</dbReference>
<keyword evidence="5 7" id="KW-0720">Serine protease</keyword>
<dbReference type="InterPro" id="IPR023828">
    <property type="entry name" value="Peptidase_S8_Ser-AS"/>
</dbReference>
<keyword evidence="3" id="KW-0732">Signal</keyword>
<evidence type="ECO:0000256" key="7">
    <source>
        <dbReference type="PROSITE-ProRule" id="PRU01240"/>
    </source>
</evidence>
<dbReference type="SUPFAM" id="SSF52743">
    <property type="entry name" value="Subtilisin-like"/>
    <property type="match status" value="1"/>
</dbReference>
<keyword evidence="2 7" id="KW-0645">Protease</keyword>
<evidence type="ECO:0000313" key="12">
    <source>
        <dbReference type="EMBL" id="KAK5054730.1"/>
    </source>
</evidence>
<dbReference type="PROSITE" id="PS51892">
    <property type="entry name" value="SUBTILASE"/>
    <property type="match status" value="1"/>
</dbReference>
<gene>
    <name evidence="12" type="ORF">LTR84_001622</name>
</gene>
<evidence type="ECO:0000313" key="13">
    <source>
        <dbReference type="Proteomes" id="UP001358417"/>
    </source>
</evidence>
<dbReference type="PANTHER" id="PTHR43806:SF11">
    <property type="entry name" value="CEREVISIN-RELATED"/>
    <property type="match status" value="1"/>
</dbReference>
<evidence type="ECO:0000256" key="4">
    <source>
        <dbReference type="ARBA" id="ARBA00022801"/>
    </source>
</evidence>
<dbReference type="GO" id="GO:0006508">
    <property type="term" value="P:proteolysis"/>
    <property type="evidence" value="ECO:0007669"/>
    <property type="project" value="UniProtKB-KW"/>
</dbReference>
<dbReference type="InterPro" id="IPR056002">
    <property type="entry name" value="DUF7580"/>
</dbReference>
<evidence type="ECO:0000259" key="11">
    <source>
        <dbReference type="Pfam" id="PF24476"/>
    </source>
</evidence>
<dbReference type="AlphaFoldDB" id="A0AAV9NCY2"/>
<dbReference type="InterPro" id="IPR000209">
    <property type="entry name" value="Peptidase_S8/S53_dom"/>
</dbReference>
<dbReference type="Pfam" id="PF00082">
    <property type="entry name" value="Peptidase_S8"/>
    <property type="match status" value="1"/>
</dbReference>
<dbReference type="Proteomes" id="UP001358417">
    <property type="component" value="Unassembled WGS sequence"/>
</dbReference>
<feature type="active site" description="Charge relay system" evidence="7">
    <location>
        <position position="366"/>
    </location>
</feature>
<dbReference type="PROSITE" id="PS00138">
    <property type="entry name" value="SUBTILASE_SER"/>
    <property type="match status" value="1"/>
</dbReference>
<protein>
    <recommendedName>
        <fullName evidence="14">Peptidase S8/S53 domain-containing protein</fullName>
    </recommendedName>
</protein>
<evidence type="ECO:0008006" key="14">
    <source>
        <dbReference type="Google" id="ProtNLM"/>
    </source>
</evidence>
<keyword evidence="13" id="KW-1185">Reference proteome</keyword>
<dbReference type="GO" id="GO:0004252">
    <property type="term" value="F:serine-type endopeptidase activity"/>
    <property type="evidence" value="ECO:0007669"/>
    <property type="project" value="UniProtKB-UniRule"/>
</dbReference>
<feature type="domain" description="Peptidase S8/S53" evidence="10">
    <location>
        <begin position="317"/>
        <end position="554"/>
    </location>
</feature>
<dbReference type="InterPro" id="IPR023827">
    <property type="entry name" value="Peptidase_S8_Asp-AS"/>
</dbReference>
<dbReference type="Pfam" id="PF24476">
    <property type="entry name" value="DUF7580"/>
    <property type="match status" value="1"/>
</dbReference>
<evidence type="ECO:0000256" key="9">
    <source>
        <dbReference type="SAM" id="MobiDB-lite"/>
    </source>
</evidence>
<evidence type="ECO:0000256" key="1">
    <source>
        <dbReference type="ARBA" id="ARBA00011073"/>
    </source>
</evidence>
<organism evidence="12 13">
    <name type="scientific">Exophiala bonariae</name>
    <dbReference type="NCBI Taxonomy" id="1690606"/>
    <lineage>
        <taxon>Eukaryota</taxon>
        <taxon>Fungi</taxon>
        <taxon>Dikarya</taxon>
        <taxon>Ascomycota</taxon>
        <taxon>Pezizomycotina</taxon>
        <taxon>Eurotiomycetes</taxon>
        <taxon>Chaetothyriomycetidae</taxon>
        <taxon>Chaetothyriales</taxon>
        <taxon>Herpotrichiellaceae</taxon>
        <taxon>Exophiala</taxon>
    </lineage>
</organism>
<dbReference type="Gene3D" id="3.40.50.200">
    <property type="entry name" value="Peptidase S8/S53 domain"/>
    <property type="match status" value="1"/>
</dbReference>
<name>A0AAV9NCY2_9EURO</name>
<dbReference type="InterPro" id="IPR050131">
    <property type="entry name" value="Peptidase_S8_subtilisin-like"/>
</dbReference>
<dbReference type="PRINTS" id="PR00723">
    <property type="entry name" value="SUBTILISIN"/>
</dbReference>
<evidence type="ECO:0000256" key="5">
    <source>
        <dbReference type="ARBA" id="ARBA00022825"/>
    </source>
</evidence>
<feature type="compositionally biased region" description="Acidic residues" evidence="9">
    <location>
        <begin position="164"/>
        <end position="178"/>
    </location>
</feature>
<reference evidence="12 13" key="1">
    <citation type="submission" date="2023-08" db="EMBL/GenBank/DDBJ databases">
        <title>Black Yeasts Isolated from many extreme environments.</title>
        <authorList>
            <person name="Coleine C."/>
            <person name="Stajich J.E."/>
            <person name="Selbmann L."/>
        </authorList>
    </citation>
    <scope>NUCLEOTIDE SEQUENCE [LARGE SCALE GENOMIC DNA]</scope>
    <source>
        <strain evidence="12 13">CCFEE 5792</strain>
    </source>
</reference>
<evidence type="ECO:0000256" key="6">
    <source>
        <dbReference type="ARBA" id="ARBA00023145"/>
    </source>
</evidence>
<evidence type="ECO:0000256" key="8">
    <source>
        <dbReference type="RuleBase" id="RU003355"/>
    </source>
</evidence>
<proteinExistence type="inferred from homology"/>
<feature type="region of interest" description="Disordered" evidence="9">
    <location>
        <begin position="162"/>
        <end position="186"/>
    </location>
</feature>
<evidence type="ECO:0000256" key="3">
    <source>
        <dbReference type="ARBA" id="ARBA00022729"/>
    </source>
</evidence>
<feature type="active site" description="Charge relay system" evidence="7">
    <location>
        <position position="325"/>
    </location>
</feature>
<dbReference type="PROSITE" id="PS00136">
    <property type="entry name" value="SUBTILASE_ASP"/>
    <property type="match status" value="1"/>
</dbReference>
<dbReference type="CDD" id="cd00306">
    <property type="entry name" value="Peptidases_S8_S53"/>
    <property type="match status" value="1"/>
</dbReference>
<feature type="active site" description="Charge relay system" evidence="7">
    <location>
        <position position="529"/>
    </location>
</feature>
<evidence type="ECO:0000259" key="10">
    <source>
        <dbReference type="Pfam" id="PF00082"/>
    </source>
</evidence>
<keyword evidence="4 7" id="KW-0378">Hydrolase</keyword>
<dbReference type="EMBL" id="JAVRRD010000010">
    <property type="protein sequence ID" value="KAK5054730.1"/>
    <property type="molecule type" value="Genomic_DNA"/>
</dbReference>
<evidence type="ECO:0000256" key="2">
    <source>
        <dbReference type="ARBA" id="ARBA00022670"/>
    </source>
</evidence>
<comment type="similarity">
    <text evidence="1 7 8">Belongs to the peptidase S8 family.</text>
</comment>
<sequence length="606" mass="69350">MDIEQKHLRVDKKAHPKQLFVNAGQGVPLSTISSLISQKDGQVTKRDINGLSLVLSHALLQLYDEDAAEGLFYWLNPHWQTCERTHILPQWTNYVNFHYHGKMKPGKLDFQKPYLSSTISTCQPKMELPFEDINEAQHQAPSVLALGKVLLEMQLLQQGLSIDPEIEEEDSDSDDEGGENINSDYTHTSNLLERYQDKLDPWYFKAIDACLNPDPAEETDIRQYIYKKIVRPLEHNYYFNSAAIENAQKQLDELKAQPQVARSDLTMTCGVAEARPSCLYGDDDGLPMNEEKVQQSLEWFKWMQDVHTRLSTHRSEDKVKIAVLDTGIELSDVQRDIYDRNDDMKYRSWVDVGGESMEDSKDEVGHGTHIATLLAKIAQNAIIHSARVFKERKPNMQTELKNVAKAIRYAVDIWKVDIIVMSFGFEEEQDCDTKEHSILKAIRYAYQSGVSLFAAASNDGNNRPDHVCWPARALEVICVHSGTGTGQPSTFTPGPHDNQRIMVLGEWINAAWPAHLKSPGNTKYMSGTSCATPIAAGIAAIVLDYARKTLSPENWMKLRRVDGMQRMFERMKDPRVDKYWWIRPWDFFQKDNSWEWIDNEINKAIK</sequence>